<feature type="region of interest" description="Disordered" evidence="2">
    <location>
        <begin position="46"/>
        <end position="74"/>
    </location>
</feature>
<dbReference type="SUPFAM" id="SSF54001">
    <property type="entry name" value="Cysteine proteinases"/>
    <property type="match status" value="1"/>
</dbReference>
<dbReference type="AlphaFoldDB" id="A0A843V2S8"/>
<evidence type="ECO:0000313" key="5">
    <source>
        <dbReference type="Proteomes" id="UP000652761"/>
    </source>
</evidence>
<dbReference type="PANTHER" id="PTHR12419:SF85">
    <property type="entry name" value="OVARIAN TUMOR DOMAIN-CONTAINING DEUBIQUITINATING ENZYME 11"/>
    <property type="match status" value="1"/>
</dbReference>
<dbReference type="GO" id="GO:0016579">
    <property type="term" value="P:protein deubiquitination"/>
    <property type="evidence" value="ECO:0007669"/>
    <property type="project" value="TreeGrafter"/>
</dbReference>
<dbReference type="InterPro" id="IPR003323">
    <property type="entry name" value="OTU_dom"/>
</dbReference>
<proteinExistence type="inferred from homology"/>
<dbReference type="Gene3D" id="3.90.70.80">
    <property type="match status" value="1"/>
</dbReference>
<evidence type="ECO:0000256" key="2">
    <source>
        <dbReference type="SAM" id="MobiDB-lite"/>
    </source>
</evidence>
<dbReference type="PROSITE" id="PS50802">
    <property type="entry name" value="OTU"/>
    <property type="match status" value="1"/>
</dbReference>
<dbReference type="CDD" id="cd22751">
    <property type="entry name" value="OTU_plant_OTU9-like"/>
    <property type="match status" value="1"/>
</dbReference>
<evidence type="ECO:0000256" key="1">
    <source>
        <dbReference type="ARBA" id="ARBA00010407"/>
    </source>
</evidence>
<dbReference type="EMBL" id="NMUH01001024">
    <property type="protein sequence ID" value="MQL88034.1"/>
    <property type="molecule type" value="Genomic_DNA"/>
</dbReference>
<evidence type="ECO:0000259" key="3">
    <source>
        <dbReference type="PROSITE" id="PS50802"/>
    </source>
</evidence>
<dbReference type="InterPro" id="IPR038765">
    <property type="entry name" value="Papain-like_cys_pep_sf"/>
</dbReference>
<name>A0A843V2S8_COLES</name>
<dbReference type="OrthoDB" id="415023at2759"/>
<keyword evidence="5" id="KW-1185">Reference proteome</keyword>
<gene>
    <name evidence="4" type="ORF">Taro_020588</name>
</gene>
<evidence type="ECO:0000313" key="4">
    <source>
        <dbReference type="EMBL" id="MQL88034.1"/>
    </source>
</evidence>
<feature type="non-terminal residue" evidence="4">
    <location>
        <position position="297"/>
    </location>
</feature>
<comment type="similarity">
    <text evidence="1">Belongs to the peptidase C85 family.</text>
</comment>
<organism evidence="4 5">
    <name type="scientific">Colocasia esculenta</name>
    <name type="common">Wild taro</name>
    <name type="synonym">Arum esculentum</name>
    <dbReference type="NCBI Taxonomy" id="4460"/>
    <lineage>
        <taxon>Eukaryota</taxon>
        <taxon>Viridiplantae</taxon>
        <taxon>Streptophyta</taxon>
        <taxon>Embryophyta</taxon>
        <taxon>Tracheophyta</taxon>
        <taxon>Spermatophyta</taxon>
        <taxon>Magnoliopsida</taxon>
        <taxon>Liliopsida</taxon>
        <taxon>Araceae</taxon>
        <taxon>Aroideae</taxon>
        <taxon>Colocasieae</taxon>
        <taxon>Colocasia</taxon>
    </lineage>
</organism>
<sequence length="297" mass="33197">SLRIPQFLQELLFKCALIRTIWRGGDSPVVGAMRRGTPTTRRIFWLNSTPARPGGPLPGQNRNNRSDRAPQTPIPACGSPGSAALSLPCIARCCLLAEGAIAFPGCLLLPPPPSRRAVDFSSDPYGVCRRLPFSERLLLQPRVNGAIPDLNNATLDHKRLSERLTTYGLAELQIEGDGNCQFRAIADQLFRNPEYHKHLKHFQKLYEGYVPMSYKGYLKKMKRRGEWGDHVTLQAAADRFGVKICLLTSFRDTCLIEIIPKDQNPSRGTLYLCRSGSAFGVKYTTIHCMQLMMFPHG</sequence>
<comment type="caution">
    <text evidence="4">The sequence shown here is derived from an EMBL/GenBank/DDBJ whole genome shotgun (WGS) entry which is preliminary data.</text>
</comment>
<reference evidence="4" key="1">
    <citation type="submission" date="2017-07" db="EMBL/GenBank/DDBJ databases">
        <title>Taro Niue Genome Assembly and Annotation.</title>
        <authorList>
            <person name="Atibalentja N."/>
            <person name="Keating K."/>
            <person name="Fields C.J."/>
        </authorList>
    </citation>
    <scope>NUCLEOTIDE SEQUENCE</scope>
    <source>
        <strain evidence="4">Niue_2</strain>
        <tissue evidence="4">Leaf</tissue>
    </source>
</reference>
<protein>
    <recommendedName>
        <fullName evidence="3">OTU domain-containing protein</fullName>
    </recommendedName>
</protein>
<accession>A0A843V2S8</accession>
<dbReference type="InterPro" id="IPR050704">
    <property type="entry name" value="Peptidase_C85-like"/>
</dbReference>
<dbReference type="Pfam" id="PF02338">
    <property type="entry name" value="OTU"/>
    <property type="match status" value="1"/>
</dbReference>
<dbReference type="GO" id="GO:0004843">
    <property type="term" value="F:cysteine-type deubiquitinase activity"/>
    <property type="evidence" value="ECO:0007669"/>
    <property type="project" value="TreeGrafter"/>
</dbReference>
<dbReference type="Proteomes" id="UP000652761">
    <property type="component" value="Unassembled WGS sequence"/>
</dbReference>
<dbReference type="PANTHER" id="PTHR12419">
    <property type="entry name" value="OTU DOMAIN CONTAINING PROTEIN"/>
    <property type="match status" value="1"/>
</dbReference>
<feature type="domain" description="OTU" evidence="3">
    <location>
        <begin position="169"/>
        <end position="294"/>
    </location>
</feature>